<proteinExistence type="predicted"/>
<dbReference type="AlphaFoldDB" id="X0X503"/>
<accession>X0X503</accession>
<evidence type="ECO:0000313" key="1">
    <source>
        <dbReference type="EMBL" id="GAG38090.1"/>
    </source>
</evidence>
<gene>
    <name evidence="1" type="ORF">S01H1_65566</name>
</gene>
<protein>
    <submittedName>
        <fullName evidence="1">Uncharacterized protein</fullName>
    </submittedName>
</protein>
<dbReference type="EMBL" id="BARS01043292">
    <property type="protein sequence ID" value="GAG38090.1"/>
    <property type="molecule type" value="Genomic_DNA"/>
</dbReference>
<organism evidence="1">
    <name type="scientific">marine sediment metagenome</name>
    <dbReference type="NCBI Taxonomy" id="412755"/>
    <lineage>
        <taxon>unclassified sequences</taxon>
        <taxon>metagenomes</taxon>
        <taxon>ecological metagenomes</taxon>
    </lineage>
</organism>
<reference evidence="1" key="1">
    <citation type="journal article" date="2014" name="Front. Microbiol.">
        <title>High frequency of phylogenetically diverse reductive dehalogenase-homologous genes in deep subseafloor sedimentary metagenomes.</title>
        <authorList>
            <person name="Kawai M."/>
            <person name="Futagami T."/>
            <person name="Toyoda A."/>
            <person name="Takaki Y."/>
            <person name="Nishi S."/>
            <person name="Hori S."/>
            <person name="Arai W."/>
            <person name="Tsubouchi T."/>
            <person name="Morono Y."/>
            <person name="Uchiyama I."/>
            <person name="Ito T."/>
            <person name="Fujiyama A."/>
            <person name="Inagaki F."/>
            <person name="Takami H."/>
        </authorList>
    </citation>
    <scope>NUCLEOTIDE SEQUENCE</scope>
    <source>
        <strain evidence="1">Expedition CK06-06</strain>
    </source>
</reference>
<feature type="non-terminal residue" evidence="1">
    <location>
        <position position="44"/>
    </location>
</feature>
<name>X0X503_9ZZZZ</name>
<comment type="caution">
    <text evidence="1">The sequence shown here is derived from an EMBL/GenBank/DDBJ whole genome shotgun (WGS) entry which is preliminary data.</text>
</comment>
<sequence length="44" mass="5097">MKFRIGIEVGLERPPEGSVVKDESGIRIGVIKRYFYDERDALWA</sequence>